<keyword evidence="2" id="KW-1185">Reference proteome</keyword>
<dbReference type="OrthoDB" id="6005803at2"/>
<dbReference type="STRING" id="706434.HMPREF9429_00511"/>
<dbReference type="HOGENOM" id="CLU_1466566_0_0_9"/>
<sequence length="184" mass="21162">MAETGLRVYTDDGEIVINESYVNFWYDKEKSKDESFAYGINCLTAYGCSPSNEGRRYVFSADSQQPSEHGMGLQVINEVGRVVYDSNWLPLKVLHYSDKPGYTIPTDKECAIVQCNDEFVYYYAVYEDAAWDAWGVLSGVHLRVKDGVVVFESYKNNIGASEERWFTMRCLVDKRSIWLSMYLI</sequence>
<gene>
    <name evidence="1" type="ORF">HMPREF9429_00511</name>
</gene>
<evidence type="ECO:0000313" key="1">
    <source>
        <dbReference type="EMBL" id="EFQ04575.1"/>
    </source>
</evidence>
<dbReference type="EMBL" id="AECS01000012">
    <property type="protein sequence ID" value="EFQ04575.1"/>
    <property type="molecule type" value="Genomic_DNA"/>
</dbReference>
<protein>
    <submittedName>
        <fullName evidence="1">Uncharacterized protein</fullName>
    </submittedName>
</protein>
<reference evidence="1 2" key="1">
    <citation type="submission" date="2010-08" db="EMBL/GenBank/DDBJ databases">
        <authorList>
            <person name="Weinstock G."/>
            <person name="Sodergren E."/>
            <person name="Clifton S."/>
            <person name="Fulton L."/>
            <person name="Fulton B."/>
            <person name="Courtney L."/>
            <person name="Fronick C."/>
            <person name="Harrison M."/>
            <person name="Strong C."/>
            <person name="Farmer C."/>
            <person name="Delahaunty K."/>
            <person name="Markovic C."/>
            <person name="Hall O."/>
            <person name="Minx P."/>
            <person name="Tomlinson C."/>
            <person name="Mitreva M."/>
            <person name="Hou S."/>
            <person name="Chen J."/>
            <person name="Wollam A."/>
            <person name="Pepin K.H."/>
            <person name="Johnson M."/>
            <person name="Bhonagiri V."/>
            <person name="Zhang X."/>
            <person name="Suruliraj S."/>
            <person name="Warren W."/>
            <person name="Chinwalla A."/>
            <person name="Mardis E.R."/>
            <person name="Wilson R.K."/>
        </authorList>
    </citation>
    <scope>NUCLEOTIDE SEQUENCE [LARGE SCALE GENOMIC DNA]</scope>
    <source>
        <strain evidence="1 2">F0359</strain>
    </source>
</reference>
<evidence type="ECO:0000313" key="2">
    <source>
        <dbReference type="Proteomes" id="UP000003195"/>
    </source>
</evidence>
<organism evidence="1 2">
    <name type="scientific">Megasphaera micronuciformis F0359</name>
    <dbReference type="NCBI Taxonomy" id="706434"/>
    <lineage>
        <taxon>Bacteria</taxon>
        <taxon>Bacillati</taxon>
        <taxon>Bacillota</taxon>
        <taxon>Negativicutes</taxon>
        <taxon>Veillonellales</taxon>
        <taxon>Veillonellaceae</taxon>
        <taxon>Megasphaera</taxon>
    </lineage>
</organism>
<dbReference type="RefSeq" id="WP_006941358.1">
    <property type="nucleotide sequence ID" value="NZ_GL538186.1"/>
</dbReference>
<dbReference type="AlphaFoldDB" id="E2ZAP3"/>
<name>E2ZAP3_9FIRM</name>
<proteinExistence type="predicted"/>
<accession>E2ZAP3</accession>
<comment type="caution">
    <text evidence="1">The sequence shown here is derived from an EMBL/GenBank/DDBJ whole genome shotgun (WGS) entry which is preliminary data.</text>
</comment>
<dbReference type="Proteomes" id="UP000003195">
    <property type="component" value="Unassembled WGS sequence"/>
</dbReference>